<dbReference type="PANTHER" id="PTHR14859">
    <property type="entry name" value="CALCOFLUOR WHITE HYPERSENSITIVE PROTEIN PRECURSOR"/>
    <property type="match status" value="1"/>
</dbReference>
<evidence type="ECO:0000259" key="1">
    <source>
        <dbReference type="Pfam" id="PF19580"/>
    </source>
</evidence>
<dbReference type="AlphaFoldDB" id="A0A381XM78"/>
<dbReference type="InterPro" id="IPR005135">
    <property type="entry name" value="Endo/exonuclease/phosphatase"/>
</dbReference>
<dbReference type="InterPro" id="IPR051916">
    <property type="entry name" value="GPI-anchor_lipid_remodeler"/>
</dbReference>
<evidence type="ECO:0000313" key="2">
    <source>
        <dbReference type="EMBL" id="SVA65884.1"/>
    </source>
</evidence>
<dbReference type="Pfam" id="PF19580">
    <property type="entry name" value="Exo_endo_phos_3"/>
    <property type="match status" value="1"/>
</dbReference>
<organism evidence="2">
    <name type="scientific">marine metagenome</name>
    <dbReference type="NCBI Taxonomy" id="408172"/>
    <lineage>
        <taxon>unclassified sequences</taxon>
        <taxon>metagenomes</taxon>
        <taxon>ecological metagenomes</taxon>
    </lineage>
</organism>
<dbReference type="GO" id="GO:0006506">
    <property type="term" value="P:GPI anchor biosynthetic process"/>
    <property type="evidence" value="ECO:0007669"/>
    <property type="project" value="TreeGrafter"/>
</dbReference>
<dbReference type="SUPFAM" id="SSF56219">
    <property type="entry name" value="DNase I-like"/>
    <property type="match status" value="1"/>
</dbReference>
<proteinExistence type="predicted"/>
<name>A0A381XM78_9ZZZZ</name>
<dbReference type="GO" id="GO:0003824">
    <property type="term" value="F:catalytic activity"/>
    <property type="evidence" value="ECO:0007669"/>
    <property type="project" value="InterPro"/>
</dbReference>
<protein>
    <recommendedName>
        <fullName evidence="1">Endonuclease/exonuclease/phosphatase domain-containing protein</fullName>
    </recommendedName>
</protein>
<reference evidence="2" key="1">
    <citation type="submission" date="2018-05" db="EMBL/GenBank/DDBJ databases">
        <authorList>
            <person name="Lanie J.A."/>
            <person name="Ng W.-L."/>
            <person name="Kazmierczak K.M."/>
            <person name="Andrzejewski T.M."/>
            <person name="Davidsen T.M."/>
            <person name="Wayne K.J."/>
            <person name="Tettelin H."/>
            <person name="Glass J.I."/>
            <person name="Rusch D."/>
            <person name="Podicherti R."/>
            <person name="Tsui H.-C.T."/>
            <person name="Winkler M.E."/>
        </authorList>
    </citation>
    <scope>NUCLEOTIDE SEQUENCE</scope>
</reference>
<sequence length="310" mass="35616">MTYNVHNLFDTNDDLKKDDKAFLPLDKKKGQVHISACKKIPVFKWREECLNLDWNEEAKTRKIKNLVEVISSFESQGPDVIALQEVENKIVLGELMKMLEPFGYIDSVLLEGKDYRGIDSAFISKFPILDSKLHYVNFKISSRKRDTRPILQSNINIKGSIVTFYSSHFPAPYLSSDMREDSFNFLNELLSSQNTPSIALGDFNVTSEEENKLNTFKNLSETWFVAHLEGCEDCKGTYYYDPKKDWSFLDTILVSKKRGISFDVESINLLIRDINSHVQSRKPKSFNISTFEGVSDHFPVVAKIKLQSVN</sequence>
<gene>
    <name evidence="2" type="ORF">METZ01_LOCUS118738</name>
</gene>
<dbReference type="EMBL" id="UINC01015688">
    <property type="protein sequence ID" value="SVA65884.1"/>
    <property type="molecule type" value="Genomic_DNA"/>
</dbReference>
<feature type="domain" description="Endonuclease/exonuclease/phosphatase" evidence="1">
    <location>
        <begin position="53"/>
        <end position="304"/>
    </location>
</feature>
<accession>A0A381XM78</accession>
<dbReference type="Gene3D" id="3.60.10.10">
    <property type="entry name" value="Endonuclease/exonuclease/phosphatase"/>
    <property type="match status" value="1"/>
</dbReference>
<dbReference type="PANTHER" id="PTHR14859:SF1">
    <property type="entry name" value="PGAP2-INTERACTING PROTEIN"/>
    <property type="match status" value="1"/>
</dbReference>
<dbReference type="InterPro" id="IPR036691">
    <property type="entry name" value="Endo/exonu/phosph_ase_sf"/>
</dbReference>
<dbReference type="GO" id="GO:0016020">
    <property type="term" value="C:membrane"/>
    <property type="evidence" value="ECO:0007669"/>
    <property type="project" value="GOC"/>
</dbReference>